<evidence type="ECO:0000313" key="1">
    <source>
        <dbReference type="EMBL" id="GGK39680.1"/>
    </source>
</evidence>
<dbReference type="Proteomes" id="UP000600449">
    <property type="component" value="Unassembled WGS sequence"/>
</dbReference>
<protein>
    <submittedName>
        <fullName evidence="1">Uncharacterized protein</fullName>
    </submittedName>
</protein>
<organism evidence="1 2">
    <name type="scientific">Salinarimonas ramus</name>
    <dbReference type="NCBI Taxonomy" id="690164"/>
    <lineage>
        <taxon>Bacteria</taxon>
        <taxon>Pseudomonadati</taxon>
        <taxon>Pseudomonadota</taxon>
        <taxon>Alphaproteobacteria</taxon>
        <taxon>Hyphomicrobiales</taxon>
        <taxon>Salinarimonadaceae</taxon>
        <taxon>Salinarimonas</taxon>
    </lineage>
</organism>
<gene>
    <name evidence="1" type="ORF">GCM10011322_28530</name>
</gene>
<keyword evidence="2" id="KW-1185">Reference proteome</keyword>
<dbReference type="EMBL" id="BMMF01000008">
    <property type="protein sequence ID" value="GGK39680.1"/>
    <property type="molecule type" value="Genomic_DNA"/>
</dbReference>
<sequence length="55" mass="6215">MGREKPPERLQMERVGVDQGTVEIHQQSEIMRHRRLPASAALRDEPPVSLLAQVA</sequence>
<accession>A0A917QAI7</accession>
<proteinExistence type="predicted"/>
<reference evidence="1 2" key="1">
    <citation type="journal article" date="2014" name="Int. J. Syst. Evol. Microbiol.">
        <title>Complete genome sequence of Corynebacterium casei LMG S-19264T (=DSM 44701T), isolated from a smear-ripened cheese.</title>
        <authorList>
            <consortium name="US DOE Joint Genome Institute (JGI-PGF)"/>
            <person name="Walter F."/>
            <person name="Albersmeier A."/>
            <person name="Kalinowski J."/>
            <person name="Ruckert C."/>
        </authorList>
    </citation>
    <scope>NUCLEOTIDE SEQUENCE [LARGE SCALE GENOMIC DNA]</scope>
    <source>
        <strain evidence="1 2">CGMCC 1.9161</strain>
    </source>
</reference>
<comment type="caution">
    <text evidence="1">The sequence shown here is derived from an EMBL/GenBank/DDBJ whole genome shotgun (WGS) entry which is preliminary data.</text>
</comment>
<dbReference type="AlphaFoldDB" id="A0A917QAI7"/>
<evidence type="ECO:0000313" key="2">
    <source>
        <dbReference type="Proteomes" id="UP000600449"/>
    </source>
</evidence>
<name>A0A917QAI7_9HYPH</name>